<keyword evidence="2" id="KW-0695">RNA-directed DNA polymerase</keyword>
<dbReference type="PANTHER" id="PTHR33116">
    <property type="entry name" value="REVERSE TRANSCRIPTASE ZINC-BINDING DOMAIN-CONTAINING PROTEIN-RELATED-RELATED"/>
    <property type="match status" value="1"/>
</dbReference>
<dbReference type="Gene3D" id="3.30.420.10">
    <property type="entry name" value="Ribonuclease H-like superfamily/Ribonuclease H"/>
    <property type="match status" value="1"/>
</dbReference>
<dbReference type="InterPro" id="IPR026960">
    <property type="entry name" value="RVT-Znf"/>
</dbReference>
<dbReference type="Proteomes" id="UP001140206">
    <property type="component" value="Chromosome 2"/>
</dbReference>
<dbReference type="AlphaFoldDB" id="A0AAV8EV30"/>
<reference evidence="2" key="1">
    <citation type="submission" date="2022-08" db="EMBL/GenBank/DDBJ databases">
        <authorList>
            <person name="Marques A."/>
        </authorList>
    </citation>
    <scope>NUCLEOTIDE SEQUENCE</scope>
    <source>
        <strain evidence="2">RhyPub2mFocal</strain>
        <tissue evidence="2">Leaves</tissue>
    </source>
</reference>
<keyword evidence="3" id="KW-1185">Reference proteome</keyword>
<dbReference type="InterPro" id="IPR044730">
    <property type="entry name" value="RNase_H-like_dom_plant"/>
</dbReference>
<dbReference type="PANTHER" id="PTHR33116:SF80">
    <property type="entry name" value="REVERSE TRANSCRIPTASE ZINC-BINDING DOMAIN-CONTAINING PROTEIN"/>
    <property type="match status" value="1"/>
</dbReference>
<evidence type="ECO:0000313" key="2">
    <source>
        <dbReference type="EMBL" id="KAJ4783985.1"/>
    </source>
</evidence>
<dbReference type="GO" id="GO:0003964">
    <property type="term" value="F:RNA-directed DNA polymerase activity"/>
    <property type="evidence" value="ECO:0007669"/>
    <property type="project" value="UniProtKB-KW"/>
</dbReference>
<dbReference type="InterPro" id="IPR036397">
    <property type="entry name" value="RNaseH_sf"/>
</dbReference>
<dbReference type="CDD" id="cd06222">
    <property type="entry name" value="RNase_H_like"/>
    <property type="match status" value="1"/>
</dbReference>
<feature type="domain" description="Reverse transcriptase zinc-binding" evidence="1">
    <location>
        <begin position="232"/>
        <end position="319"/>
    </location>
</feature>
<name>A0AAV8EV30_9POAL</name>
<accession>A0AAV8EV30</accession>
<proteinExistence type="predicted"/>
<evidence type="ECO:0000259" key="1">
    <source>
        <dbReference type="Pfam" id="PF13966"/>
    </source>
</evidence>
<comment type="caution">
    <text evidence="2">The sequence shown here is derived from an EMBL/GenBank/DDBJ whole genome shotgun (WGS) entry which is preliminary data.</text>
</comment>
<protein>
    <submittedName>
        <fullName evidence="2">RNA-directed DNA polymerase (Reverse transcriptase)-related family protein</fullName>
    </submittedName>
</protein>
<sequence length="583" mass="67607">MLSHAGRLVLLKSVLMSIPVYYMSIEVLPVGLIRQMESLIAKFFWGKTDKTRYLSFVSWGKICQPIEKGGLGVRQLKAFGDALFMKLVWAMMSNEDKIWVQVCRGKYYHHLGFWRARNINGTSSLWRQAVKTRNFFQQGVKWQVADGEEIEVLSQPWYPGWSVAENARRADRRVTVAEVFDTESNQWKNGELNRLIGEHMAPSILQNVRKPEKRPGMRDMLIWDCTKSGRYIVKDGYECSIMRMNVQGGIISWNYIWNWKNVVPKVKLFIWRLLSNALPLAQNLSNRIHAISPTCQRCHQENEFATHCFFFCQGSRMVWFAGELRIRTHDLPLDMVLAVERLVQGMNEDQIPTFCYTLWEIWLARNESILHHKPFQPVAVCKKIAAWKKGEYYTEESLQPFQPIVVPHEYLPNGWQIITDASWDTSQKTGVAYLIYYNGILQWVRMVSQEATDSFQAEAMALQEVMAWVKFLVPQNFMQKIQIFSDCLNLIMAVHEGNIFDIPSWKATSIVAELVHDIQTTGADIMLQHVRREVVKPAHDLANHARRQNISYQGVPTVAFLREHGIGMKLDEIFFQQVMEAPP</sequence>
<dbReference type="GO" id="GO:0003676">
    <property type="term" value="F:nucleic acid binding"/>
    <property type="evidence" value="ECO:0007669"/>
    <property type="project" value="InterPro"/>
</dbReference>
<gene>
    <name evidence="2" type="ORF">LUZ62_035231</name>
</gene>
<dbReference type="SUPFAM" id="SSF53098">
    <property type="entry name" value="Ribonuclease H-like"/>
    <property type="match status" value="1"/>
</dbReference>
<dbReference type="InterPro" id="IPR012337">
    <property type="entry name" value="RNaseH-like_sf"/>
</dbReference>
<dbReference type="Pfam" id="PF13966">
    <property type="entry name" value="zf-RVT"/>
    <property type="match status" value="1"/>
</dbReference>
<dbReference type="EMBL" id="JAMFTS010000002">
    <property type="protein sequence ID" value="KAJ4783985.1"/>
    <property type="molecule type" value="Genomic_DNA"/>
</dbReference>
<evidence type="ECO:0000313" key="3">
    <source>
        <dbReference type="Proteomes" id="UP001140206"/>
    </source>
</evidence>
<organism evidence="2 3">
    <name type="scientific">Rhynchospora pubera</name>
    <dbReference type="NCBI Taxonomy" id="906938"/>
    <lineage>
        <taxon>Eukaryota</taxon>
        <taxon>Viridiplantae</taxon>
        <taxon>Streptophyta</taxon>
        <taxon>Embryophyta</taxon>
        <taxon>Tracheophyta</taxon>
        <taxon>Spermatophyta</taxon>
        <taxon>Magnoliopsida</taxon>
        <taxon>Liliopsida</taxon>
        <taxon>Poales</taxon>
        <taxon>Cyperaceae</taxon>
        <taxon>Cyperoideae</taxon>
        <taxon>Rhynchosporeae</taxon>
        <taxon>Rhynchospora</taxon>
    </lineage>
</organism>
<keyword evidence="2" id="KW-0548">Nucleotidyltransferase</keyword>
<keyword evidence="2" id="KW-0808">Transferase</keyword>